<dbReference type="PANTHER" id="PTHR42905">
    <property type="entry name" value="PHOSPHOENOLPYRUVATE CARBOXYLASE"/>
    <property type="match status" value="1"/>
</dbReference>
<dbReference type="InterPro" id="IPR040442">
    <property type="entry name" value="Pyrv_kinase-like_dom_sf"/>
</dbReference>
<proteinExistence type="predicted"/>
<name>A0A154QF47_9GAMM</name>
<dbReference type="GO" id="GO:0046872">
    <property type="term" value="F:metal ion binding"/>
    <property type="evidence" value="ECO:0007669"/>
    <property type="project" value="UniProtKB-KW"/>
</dbReference>
<dbReference type="CDD" id="cd00377">
    <property type="entry name" value="ICL_PEPM"/>
    <property type="match status" value="1"/>
</dbReference>
<dbReference type="Pfam" id="PF13714">
    <property type="entry name" value="PEP_mutase"/>
    <property type="match status" value="1"/>
</dbReference>
<dbReference type="Proteomes" id="UP000076131">
    <property type="component" value="Unassembled WGS sequence"/>
</dbReference>
<sequence length="281" mass="28904">MADTTVDRQVDKAHAFRRMHERSAILLLPNAWDAGSARLFAQRGFAAIATTSAGMAWSLGYADGEQAPLTEVLAAIARIVRVVDLPVTADIETGYGETPEAVAATVRAAIAAGAVGINLEDGRPGHGPLRPVEEAAARIRAARGAAEAAGVPIVINARVDNWMQHVADPAVPLADAVQRAQAYLAAGADGIYPIGLGDRATLAALVRAVDAPVNVAAGPGMPDLAELAGLGVARVSTATRFATLALAAVDRAAAALLESGRFDGLAATFTYADAQRLFERG</sequence>
<dbReference type="PANTHER" id="PTHR42905:SF16">
    <property type="entry name" value="CARBOXYPHOSPHONOENOLPYRUVATE PHOSPHONOMUTASE-LIKE PROTEIN (AFU_ORTHOLOGUE AFUA_5G07230)"/>
    <property type="match status" value="1"/>
</dbReference>
<dbReference type="GO" id="GO:0003824">
    <property type="term" value="F:catalytic activity"/>
    <property type="evidence" value="ECO:0007669"/>
    <property type="project" value="InterPro"/>
</dbReference>
<dbReference type="eggNOG" id="COG2513">
    <property type="taxonomic scope" value="Bacteria"/>
</dbReference>
<dbReference type="RefSeq" id="WP_008433444.1">
    <property type="nucleotide sequence ID" value="NZ_LVJS01000053.1"/>
</dbReference>
<dbReference type="EMBL" id="LVJS01000053">
    <property type="protein sequence ID" value="KZC22786.1"/>
    <property type="molecule type" value="Genomic_DNA"/>
</dbReference>
<evidence type="ECO:0000313" key="2">
    <source>
        <dbReference type="EMBL" id="KZC22786.1"/>
    </source>
</evidence>
<reference evidence="2 3" key="1">
    <citation type="journal article" date="2016" name="MBio">
        <title>Lateral Gene Transfer in a Heavy Metal-Contaminated-Groundwater Microbial Community.</title>
        <authorList>
            <person name="Hemme C.L."/>
            <person name="Green S.J."/>
            <person name="Rishishwar L."/>
            <person name="Prakash O."/>
            <person name="Pettenato A."/>
            <person name="Chakraborty R."/>
            <person name="Deutschbauer A.M."/>
            <person name="Van Nostrand J.D."/>
            <person name="Wu L."/>
            <person name="He Z."/>
            <person name="Jordan I.K."/>
            <person name="Hazen T.C."/>
            <person name="Arkin A.P."/>
            <person name="Kostka J.E."/>
            <person name="Zhou J."/>
        </authorList>
    </citation>
    <scope>NUCLEOTIDE SEQUENCE [LARGE SCALE GENOMIC DNA]</scope>
    <source>
        <strain evidence="2 3">FW104-T7</strain>
    </source>
</reference>
<keyword evidence="3" id="KW-1185">Reference proteome</keyword>
<evidence type="ECO:0000256" key="1">
    <source>
        <dbReference type="ARBA" id="ARBA00022723"/>
    </source>
</evidence>
<keyword evidence="1" id="KW-0479">Metal-binding</keyword>
<protein>
    <submittedName>
        <fullName evidence="2">Carboxyvinyl-carboxyphosphonate phosphorylmutase</fullName>
    </submittedName>
</protein>
<dbReference type="AlphaFoldDB" id="A0A154QF47"/>
<comment type="caution">
    <text evidence="2">The sequence shown here is derived from an EMBL/GenBank/DDBJ whole genome shotgun (WGS) entry which is preliminary data.</text>
</comment>
<organism evidence="2 3">
    <name type="scientific">Rhodanobacter thiooxydans</name>
    <dbReference type="NCBI Taxonomy" id="416169"/>
    <lineage>
        <taxon>Bacteria</taxon>
        <taxon>Pseudomonadati</taxon>
        <taxon>Pseudomonadota</taxon>
        <taxon>Gammaproteobacteria</taxon>
        <taxon>Lysobacterales</taxon>
        <taxon>Rhodanobacteraceae</taxon>
        <taxon>Rhodanobacter</taxon>
    </lineage>
</organism>
<dbReference type="SUPFAM" id="SSF51621">
    <property type="entry name" value="Phosphoenolpyruvate/pyruvate domain"/>
    <property type="match status" value="1"/>
</dbReference>
<dbReference type="Gene3D" id="3.20.20.60">
    <property type="entry name" value="Phosphoenolpyruvate-binding domains"/>
    <property type="match status" value="1"/>
</dbReference>
<evidence type="ECO:0000313" key="3">
    <source>
        <dbReference type="Proteomes" id="UP000076131"/>
    </source>
</evidence>
<dbReference type="InterPro" id="IPR015813">
    <property type="entry name" value="Pyrv/PenolPyrv_kinase-like_dom"/>
</dbReference>
<dbReference type="STRING" id="416169.RHOFW104T7_16665"/>
<dbReference type="InterPro" id="IPR039556">
    <property type="entry name" value="ICL/PEPM"/>
</dbReference>
<accession>A0A154QF47</accession>
<gene>
    <name evidence="2" type="ORF">RHOFW104T7_16665</name>
</gene>